<name>A0AAW4WZ31_9FIRM</name>
<dbReference type="InterPro" id="IPR016181">
    <property type="entry name" value="Acyl_CoA_acyltransferase"/>
</dbReference>
<proteinExistence type="predicted"/>
<sequence length="147" mass="17472">MEVNIKEFQELSTYELYKIIQARINVFVVEQNCPYADCDGKDFDSHHLFYQDGDTITAYLRIIPAGISYSEPSIGRVLVKKEYRRQGLASEMMKKAVEYIKENFKSNSIRISAQKYLLEFYQELGFKRVSEEYLEDDIPHYEMLYKY</sequence>
<evidence type="ECO:0000313" key="3">
    <source>
        <dbReference type="Proteomes" id="UP001199296"/>
    </source>
</evidence>
<dbReference type="EMBL" id="JAJFAT010000002">
    <property type="protein sequence ID" value="MCC3144084.1"/>
    <property type="molecule type" value="Genomic_DNA"/>
</dbReference>
<accession>A0AAW4WZ31</accession>
<organism evidence="2 3">
    <name type="scientific">Halanaerobium polyolivorans</name>
    <dbReference type="NCBI Taxonomy" id="2886943"/>
    <lineage>
        <taxon>Bacteria</taxon>
        <taxon>Bacillati</taxon>
        <taxon>Bacillota</taxon>
        <taxon>Clostridia</taxon>
        <taxon>Halanaerobiales</taxon>
        <taxon>Halanaerobiaceae</taxon>
        <taxon>Halanaerobium</taxon>
    </lineage>
</organism>
<dbReference type="Gene3D" id="3.40.630.30">
    <property type="match status" value="1"/>
</dbReference>
<keyword evidence="2" id="KW-0808">Transferase</keyword>
<comment type="caution">
    <text evidence="2">The sequence shown here is derived from an EMBL/GenBank/DDBJ whole genome shotgun (WGS) entry which is preliminary data.</text>
</comment>
<evidence type="ECO:0000313" key="2">
    <source>
        <dbReference type="EMBL" id="MCC3144084.1"/>
    </source>
</evidence>
<dbReference type="CDD" id="cd04301">
    <property type="entry name" value="NAT_SF"/>
    <property type="match status" value="1"/>
</dbReference>
<keyword evidence="2" id="KW-0012">Acyltransferase</keyword>
<dbReference type="EC" id="2.3.1.-" evidence="2"/>
<dbReference type="PROSITE" id="PS51186">
    <property type="entry name" value="GNAT"/>
    <property type="match status" value="1"/>
</dbReference>
<protein>
    <submittedName>
        <fullName evidence="2">GNAT family N-acetyltransferase</fullName>
        <ecNumber evidence="2">2.3.1.-</ecNumber>
    </submittedName>
</protein>
<dbReference type="GO" id="GO:0016747">
    <property type="term" value="F:acyltransferase activity, transferring groups other than amino-acyl groups"/>
    <property type="evidence" value="ECO:0007669"/>
    <property type="project" value="InterPro"/>
</dbReference>
<gene>
    <name evidence="2" type="ORF">LJ207_01975</name>
</gene>
<dbReference type="AlphaFoldDB" id="A0AAW4WZ31"/>
<feature type="domain" description="N-acetyltransferase" evidence="1">
    <location>
        <begin position="3"/>
        <end position="147"/>
    </location>
</feature>
<dbReference type="Pfam" id="PF13673">
    <property type="entry name" value="Acetyltransf_10"/>
    <property type="match status" value="1"/>
</dbReference>
<keyword evidence="3" id="KW-1185">Reference proteome</keyword>
<dbReference type="RefSeq" id="WP_229343592.1">
    <property type="nucleotide sequence ID" value="NZ_JAJFAT010000002.1"/>
</dbReference>
<dbReference type="Proteomes" id="UP001199296">
    <property type="component" value="Unassembled WGS sequence"/>
</dbReference>
<evidence type="ECO:0000259" key="1">
    <source>
        <dbReference type="PROSITE" id="PS51186"/>
    </source>
</evidence>
<reference evidence="2 3" key="1">
    <citation type="submission" date="2021-10" db="EMBL/GenBank/DDBJ databases">
        <authorList>
            <person name="Grouzdev D.S."/>
            <person name="Pantiukh K.S."/>
            <person name="Krutkina M.S."/>
        </authorList>
    </citation>
    <scope>NUCLEOTIDE SEQUENCE [LARGE SCALE GENOMIC DNA]</scope>
    <source>
        <strain evidence="2 3">Z-7514</strain>
    </source>
</reference>
<dbReference type="SUPFAM" id="SSF55729">
    <property type="entry name" value="Acyl-CoA N-acyltransferases (Nat)"/>
    <property type="match status" value="1"/>
</dbReference>
<dbReference type="InterPro" id="IPR000182">
    <property type="entry name" value="GNAT_dom"/>
</dbReference>